<evidence type="ECO:0000256" key="8">
    <source>
        <dbReference type="SAM" id="SignalP"/>
    </source>
</evidence>
<comment type="subcellular location">
    <subcellularLocation>
        <location evidence="1">Cell outer membrane</location>
    </subcellularLocation>
</comment>
<evidence type="ECO:0000256" key="6">
    <source>
        <dbReference type="SAM" id="Coils"/>
    </source>
</evidence>
<evidence type="ECO:0000256" key="1">
    <source>
        <dbReference type="ARBA" id="ARBA00004442"/>
    </source>
</evidence>
<dbReference type="GO" id="GO:0015288">
    <property type="term" value="F:porin activity"/>
    <property type="evidence" value="ECO:0007669"/>
    <property type="project" value="TreeGrafter"/>
</dbReference>
<evidence type="ECO:0000256" key="3">
    <source>
        <dbReference type="ARBA" id="ARBA00022692"/>
    </source>
</evidence>
<dbReference type="RefSeq" id="WP_006801213.1">
    <property type="nucleotide sequence ID" value="NZ_CALESN010000001.1"/>
</dbReference>
<feature type="signal peptide" evidence="8">
    <location>
        <begin position="1"/>
        <end position="24"/>
    </location>
</feature>
<accession>A0A212K8H8</accession>
<feature type="region of interest" description="Disordered" evidence="7">
    <location>
        <begin position="167"/>
        <end position="236"/>
    </location>
</feature>
<keyword evidence="6" id="KW-0175">Coiled coil</keyword>
<dbReference type="AlphaFoldDB" id="A0A212K8H8"/>
<keyword evidence="2" id="KW-1134">Transmembrane beta strand</keyword>
<dbReference type="Gene3D" id="1.20.1600.10">
    <property type="entry name" value="Outer membrane efflux proteins (OEP)"/>
    <property type="match status" value="2"/>
</dbReference>
<dbReference type="PANTHER" id="PTHR30026">
    <property type="entry name" value="OUTER MEMBRANE PROTEIN TOLC"/>
    <property type="match status" value="1"/>
</dbReference>
<feature type="chain" id="PRO_5011118691" description="Outer membrane efflux protein" evidence="8">
    <location>
        <begin position="25"/>
        <end position="501"/>
    </location>
</feature>
<dbReference type="SUPFAM" id="SSF56954">
    <property type="entry name" value="Outer membrane efflux proteins (OEP)"/>
    <property type="match status" value="2"/>
</dbReference>
<keyword evidence="8" id="KW-0732">Signal</keyword>
<organism evidence="9">
    <name type="scientific">uncultured Dysgonomonas sp</name>
    <dbReference type="NCBI Taxonomy" id="206096"/>
    <lineage>
        <taxon>Bacteria</taxon>
        <taxon>Pseudomonadati</taxon>
        <taxon>Bacteroidota</taxon>
        <taxon>Bacteroidia</taxon>
        <taxon>Bacteroidales</taxon>
        <taxon>Dysgonomonadaceae</taxon>
        <taxon>Dysgonomonas</taxon>
        <taxon>environmental samples</taxon>
    </lineage>
</organism>
<evidence type="ECO:0000256" key="4">
    <source>
        <dbReference type="ARBA" id="ARBA00023136"/>
    </source>
</evidence>
<dbReference type="GO" id="GO:0015562">
    <property type="term" value="F:efflux transmembrane transporter activity"/>
    <property type="evidence" value="ECO:0007669"/>
    <property type="project" value="InterPro"/>
</dbReference>
<evidence type="ECO:0000313" key="9">
    <source>
        <dbReference type="EMBL" id="SBW07937.1"/>
    </source>
</evidence>
<sequence>MTTIRIKYLTMLLLMIMGTGSVSAQTADSLSHYLKIAAFNNPGVKADFMVYKASLQKIPQAGAYADPELEMGFFLEPMDIIGGKQVAEFKLMQMFPWFGTKKAAQTEATHMAKMSFEKFRETRDNLYLEVYTQWYLLCSLQQKLMNNRDNKALLTQLEQLALRKFSSPSAGSGSGYSISSPPPPTSTPPAGGSGMSSMSSMGSSGGSQPTAQNAGMSSMGSSGGGMTSGMSGTASGGMSDVLRIQLEIAELDNNIESILSEIKAEKAKFNALLNRSALSEIQIPETFEQLPFLFDPETAMTKINDQNPMLNMITEEGLAYKAKAEMDKKMSYPMFGIGVQYMLNKKTSDPMFGMGDMNGKDMIMPMVSVSIPLYRNKYKAQQRESKFWWQASKEKYTNTYNVLESELYKTKHLLDDASRKISLYKKQSDLAETTYNLVVQEFVVGKSDLTNVIQVQRQLLDYQLKKAEAVASYNTMVASIQKLISFKDTEQNVNSIYYGNE</sequence>
<keyword evidence="3" id="KW-0812">Transmembrane</keyword>
<feature type="compositionally biased region" description="Low complexity" evidence="7">
    <location>
        <begin position="167"/>
        <end position="179"/>
    </location>
</feature>
<evidence type="ECO:0000256" key="2">
    <source>
        <dbReference type="ARBA" id="ARBA00022452"/>
    </source>
</evidence>
<dbReference type="GO" id="GO:1990281">
    <property type="term" value="C:efflux pump complex"/>
    <property type="evidence" value="ECO:0007669"/>
    <property type="project" value="TreeGrafter"/>
</dbReference>
<dbReference type="EMBL" id="FLUM01000003">
    <property type="protein sequence ID" value="SBW07937.1"/>
    <property type="molecule type" value="Genomic_DNA"/>
</dbReference>
<proteinExistence type="predicted"/>
<name>A0A212K8H8_9BACT</name>
<keyword evidence="4" id="KW-0472">Membrane</keyword>
<feature type="coiled-coil region" evidence="6">
    <location>
        <begin position="241"/>
        <end position="268"/>
    </location>
</feature>
<dbReference type="GO" id="GO:0009279">
    <property type="term" value="C:cell outer membrane"/>
    <property type="evidence" value="ECO:0007669"/>
    <property type="project" value="UniProtKB-SubCell"/>
</dbReference>
<gene>
    <name evidence="9" type="ORF">KL86DYS1_31799</name>
</gene>
<evidence type="ECO:0000256" key="7">
    <source>
        <dbReference type="SAM" id="MobiDB-lite"/>
    </source>
</evidence>
<dbReference type="PANTHER" id="PTHR30026:SF20">
    <property type="entry name" value="OUTER MEMBRANE PROTEIN TOLC"/>
    <property type="match status" value="1"/>
</dbReference>
<evidence type="ECO:0000256" key="5">
    <source>
        <dbReference type="ARBA" id="ARBA00023237"/>
    </source>
</evidence>
<dbReference type="InterPro" id="IPR051906">
    <property type="entry name" value="TolC-like"/>
</dbReference>
<protein>
    <recommendedName>
        <fullName evidence="10">Outer membrane efflux protein</fullName>
    </recommendedName>
</protein>
<evidence type="ECO:0008006" key="10">
    <source>
        <dbReference type="Google" id="ProtNLM"/>
    </source>
</evidence>
<keyword evidence="5" id="KW-0998">Cell outer membrane</keyword>
<reference evidence="9" key="1">
    <citation type="submission" date="2016-04" db="EMBL/GenBank/DDBJ databases">
        <authorList>
            <person name="Evans L.H."/>
            <person name="Alamgir A."/>
            <person name="Owens N."/>
            <person name="Weber N.D."/>
            <person name="Virtaneva K."/>
            <person name="Barbian K."/>
            <person name="Babar A."/>
            <person name="Rosenke K."/>
        </authorList>
    </citation>
    <scope>NUCLEOTIDE SEQUENCE</scope>
    <source>
        <strain evidence="9">86-1</strain>
    </source>
</reference>